<name>A0A3P5XXU3_9RHOB</name>
<dbReference type="EMBL" id="UXAW01000142">
    <property type="protein sequence ID" value="VDC34020.1"/>
    <property type="molecule type" value="Genomic_DNA"/>
</dbReference>
<evidence type="ECO:0000256" key="1">
    <source>
        <dbReference type="SAM" id="MobiDB-lite"/>
    </source>
</evidence>
<dbReference type="RefSeq" id="WP_124088871.1">
    <property type="nucleotide sequence ID" value="NZ_UXAW01000142.1"/>
</dbReference>
<accession>A0A3P5XXU3</accession>
<evidence type="ECO:0000313" key="2">
    <source>
        <dbReference type="EMBL" id="VDC34020.1"/>
    </source>
</evidence>
<proteinExistence type="predicted"/>
<dbReference type="OrthoDB" id="7917345at2"/>
<sequence length="131" mass="14642">MDIDTLGYTTEERAKGQVADGWMIEVECLETAELPRKGVWVGRWRLYLIDPEAPDKRRPVVTVRAARSVYRGEENVEYKEYTSLAGLASFLRGTGIRTITVPMDKGETARCSLSGSSPNPENPTDSMENDD</sequence>
<protein>
    <submittedName>
        <fullName evidence="2">Uncharacterized protein</fullName>
    </submittedName>
</protein>
<evidence type="ECO:0000313" key="3">
    <source>
        <dbReference type="Proteomes" id="UP000277498"/>
    </source>
</evidence>
<feature type="compositionally biased region" description="Polar residues" evidence="1">
    <location>
        <begin position="111"/>
        <end position="131"/>
    </location>
</feature>
<organism evidence="2 3">
    <name type="scientific">Pseudogemmobacter humi</name>
    <dbReference type="NCBI Taxonomy" id="2483812"/>
    <lineage>
        <taxon>Bacteria</taxon>
        <taxon>Pseudomonadati</taxon>
        <taxon>Pseudomonadota</taxon>
        <taxon>Alphaproteobacteria</taxon>
        <taxon>Rhodobacterales</taxon>
        <taxon>Paracoccaceae</taxon>
        <taxon>Pseudogemmobacter</taxon>
    </lineage>
</organism>
<gene>
    <name evidence="2" type="ORF">XINFAN_04218</name>
</gene>
<feature type="region of interest" description="Disordered" evidence="1">
    <location>
        <begin position="107"/>
        <end position="131"/>
    </location>
</feature>
<reference evidence="2 3" key="1">
    <citation type="submission" date="2018-11" db="EMBL/GenBank/DDBJ databases">
        <authorList>
            <person name="Criscuolo A."/>
        </authorList>
    </citation>
    <scope>NUCLEOTIDE SEQUENCE [LARGE SCALE GENOMIC DNA]</scope>
    <source>
        <strain evidence="2">ACIP111625</strain>
    </source>
</reference>
<dbReference type="AlphaFoldDB" id="A0A3P5XXU3"/>
<keyword evidence="3" id="KW-1185">Reference proteome</keyword>
<dbReference type="Proteomes" id="UP000277498">
    <property type="component" value="Unassembled WGS sequence"/>
</dbReference>